<evidence type="ECO:0008006" key="2">
    <source>
        <dbReference type="Google" id="ProtNLM"/>
    </source>
</evidence>
<gene>
    <name evidence="1" type="ORF">MNBD_GAMMA09-50</name>
</gene>
<sequence length="132" mass="15186">MLKLFDNDWMDKYKEEWNKDPYLARKLKEIEFSSTIGYGIPGEKSPRGCIVVENGYVVEAGNYTGQALNWDLRAKESHWNEWIKREVGSTGLALAYTTGKLKFIEGDYKSMIKNPEMSTPFIKSFSAMSRVN</sequence>
<accession>A0A3B0XYM9</accession>
<name>A0A3B0XYM9_9ZZZZ</name>
<evidence type="ECO:0000313" key="1">
    <source>
        <dbReference type="EMBL" id="VAW69233.1"/>
    </source>
</evidence>
<dbReference type="SUPFAM" id="SSF55718">
    <property type="entry name" value="SCP-like"/>
    <property type="match status" value="1"/>
</dbReference>
<dbReference type="AlphaFoldDB" id="A0A3B0XYM9"/>
<dbReference type="InterPro" id="IPR036527">
    <property type="entry name" value="SCP2_sterol-bd_dom_sf"/>
</dbReference>
<reference evidence="1" key="1">
    <citation type="submission" date="2018-06" db="EMBL/GenBank/DDBJ databases">
        <authorList>
            <person name="Zhirakovskaya E."/>
        </authorList>
    </citation>
    <scope>NUCLEOTIDE SEQUENCE</scope>
</reference>
<organism evidence="1">
    <name type="scientific">hydrothermal vent metagenome</name>
    <dbReference type="NCBI Taxonomy" id="652676"/>
    <lineage>
        <taxon>unclassified sequences</taxon>
        <taxon>metagenomes</taxon>
        <taxon>ecological metagenomes</taxon>
    </lineage>
</organism>
<dbReference type="EMBL" id="UOFI01000149">
    <property type="protein sequence ID" value="VAW69233.1"/>
    <property type="molecule type" value="Genomic_DNA"/>
</dbReference>
<proteinExistence type="predicted"/>
<protein>
    <recommendedName>
        <fullName evidence="2">SCP-2 sterol transfer family protein</fullName>
    </recommendedName>
</protein>